<reference evidence="2" key="1">
    <citation type="submission" date="2023-04" db="EMBL/GenBank/DDBJ databases">
        <authorList>
            <consortium name="ELIXIR-Norway"/>
        </authorList>
    </citation>
    <scope>NUCLEOTIDE SEQUENCE [LARGE SCALE GENOMIC DNA]</scope>
</reference>
<evidence type="ECO:0000313" key="2">
    <source>
        <dbReference type="EMBL" id="CAI9167641.1"/>
    </source>
</evidence>
<sequence>MSGSRSLVDPQVRARAVGIPPAWRTRREMPAELTEAKGSGKRWEDARAGRLEGRPSKAASALPLQLPHCGGPGPQPPSVASPPLSQQPVPLCALTPR</sequence>
<gene>
    <name evidence="2" type="ORF">MRATA1EN1_LOCUS16603</name>
</gene>
<evidence type="ECO:0000256" key="1">
    <source>
        <dbReference type="SAM" id="MobiDB-lite"/>
    </source>
</evidence>
<accession>A0ABN8Z645</accession>
<organism evidence="2 3">
    <name type="scientific">Rangifer tarandus platyrhynchus</name>
    <name type="common">Svalbard reindeer</name>
    <dbReference type="NCBI Taxonomy" id="3082113"/>
    <lineage>
        <taxon>Eukaryota</taxon>
        <taxon>Metazoa</taxon>
        <taxon>Chordata</taxon>
        <taxon>Craniata</taxon>
        <taxon>Vertebrata</taxon>
        <taxon>Euteleostomi</taxon>
        <taxon>Mammalia</taxon>
        <taxon>Eutheria</taxon>
        <taxon>Laurasiatheria</taxon>
        <taxon>Artiodactyla</taxon>
        <taxon>Ruminantia</taxon>
        <taxon>Pecora</taxon>
        <taxon>Cervidae</taxon>
        <taxon>Odocoileinae</taxon>
        <taxon>Rangifer</taxon>
    </lineage>
</organism>
<keyword evidence="3" id="KW-1185">Reference proteome</keyword>
<protein>
    <submittedName>
        <fullName evidence="2">Uncharacterized protein</fullName>
    </submittedName>
</protein>
<evidence type="ECO:0000313" key="3">
    <source>
        <dbReference type="Proteomes" id="UP001176941"/>
    </source>
</evidence>
<feature type="compositionally biased region" description="Basic and acidic residues" evidence="1">
    <location>
        <begin position="41"/>
        <end position="55"/>
    </location>
</feature>
<feature type="region of interest" description="Disordered" evidence="1">
    <location>
        <begin position="23"/>
        <end position="97"/>
    </location>
</feature>
<dbReference type="EMBL" id="OX459963">
    <property type="protein sequence ID" value="CAI9167641.1"/>
    <property type="molecule type" value="Genomic_DNA"/>
</dbReference>
<proteinExistence type="predicted"/>
<name>A0ABN8Z645_RANTA</name>
<feature type="compositionally biased region" description="Low complexity" evidence="1">
    <location>
        <begin position="81"/>
        <end position="91"/>
    </location>
</feature>
<dbReference type="Proteomes" id="UP001176941">
    <property type="component" value="Chromosome 27"/>
</dbReference>